<sequence>MGVIPENIGTGGGGSSETASSIKTKYESNQDTNAYTDDEKSKVANTPANVITELSNKEPVFNKNTAFNKNFGSGADEVLEGNATFDASRITSGIIDIARLPNSAFSKLVTVTDETARFALTTATVQEGDSVKQNDTGVLYFVSDELNLNNSSGYTEYTASIDWSSITSKPQNIIDIESINASNDDIIQKKAGVFVNRTLEQLKTDLNITAQTSNLSVSRTINSVTVVNSAGDDAVIPEANFNFAGAMNTTDKVLLDLYKNHIGKVSVFTIDGGTIDNVSDLVEVNGTSYNGSSFVSRGINYILLNQGFAYELVFNGFPRFTSTSGELALQFDIVSGSSNNYASTWALYKPINANSTEFSNCTPKMYIDCTVDCQIGLRCVGLNNFQDFFTYNNTSHITVRVLRKL</sequence>
<gene>
    <name evidence="2" type="ORF">LO80_03115</name>
</gene>
<dbReference type="STRING" id="1547445.LO80_03115"/>
<proteinExistence type="predicted"/>
<dbReference type="Proteomes" id="UP000029672">
    <property type="component" value="Chromosome"/>
</dbReference>
<dbReference type="HOGENOM" id="CLU_679261_0_0_6"/>
<organism evidence="2 3">
    <name type="scientific">Candidatus Francisella endociliophora</name>
    <dbReference type="NCBI Taxonomy" id="653937"/>
    <lineage>
        <taxon>Bacteria</taxon>
        <taxon>Pseudomonadati</taxon>
        <taxon>Pseudomonadota</taxon>
        <taxon>Gammaproteobacteria</taxon>
        <taxon>Thiotrichales</taxon>
        <taxon>Francisellaceae</taxon>
        <taxon>Francisella</taxon>
    </lineage>
</organism>
<protein>
    <submittedName>
        <fullName evidence="2">Uncharacterized protein</fullName>
    </submittedName>
</protein>
<dbReference type="RefSeq" id="WP_040008461.1">
    <property type="nucleotide sequence ID" value="NZ_CP009574.1"/>
</dbReference>
<keyword evidence="3" id="KW-1185">Reference proteome</keyword>
<evidence type="ECO:0000313" key="3">
    <source>
        <dbReference type="Proteomes" id="UP000029672"/>
    </source>
</evidence>
<name>A0A097ENC2_9GAMM</name>
<accession>A0A097ENC2</accession>
<dbReference type="AlphaFoldDB" id="A0A097ENC2"/>
<dbReference type="KEGG" id="frf:LO80_03115"/>
<evidence type="ECO:0000256" key="1">
    <source>
        <dbReference type="SAM" id="MobiDB-lite"/>
    </source>
</evidence>
<evidence type="ECO:0000313" key="2">
    <source>
        <dbReference type="EMBL" id="AIT09063.1"/>
    </source>
</evidence>
<dbReference type="EMBL" id="CP009574">
    <property type="protein sequence ID" value="AIT09063.1"/>
    <property type="molecule type" value="Genomic_DNA"/>
</dbReference>
<reference evidence="2 3" key="1">
    <citation type="submission" date="2014-10" db="EMBL/GenBank/DDBJ databases">
        <title>Whole genome sequence of Francisella endociliophora strain FSC1006, isolated from a laboratory culture of the marine ciliate Euplotes raikovi.</title>
        <authorList>
            <person name="Granberg M."/>
            <person name="Backman S."/>
            <person name="Lundmark E."/>
            <person name="Nilsson E."/>
            <person name="Karlsson E."/>
            <person name="Thelaus J."/>
            <person name="Ohrman C."/>
            <person name="Larkeryd A."/>
            <person name="Stenberg P."/>
        </authorList>
    </citation>
    <scope>NUCLEOTIDE SEQUENCE [LARGE SCALE GENOMIC DNA]</scope>
    <source>
        <strain evidence="2 3">FSC1006</strain>
    </source>
</reference>
<feature type="region of interest" description="Disordered" evidence="1">
    <location>
        <begin position="1"/>
        <end position="41"/>
    </location>
</feature>